<name>A0ABV2NKS5_9HYPH</name>
<proteinExistence type="predicted"/>
<evidence type="ECO:0000256" key="2">
    <source>
        <dbReference type="ARBA" id="ARBA00022764"/>
    </source>
</evidence>
<dbReference type="Proteomes" id="UP001549119">
    <property type="component" value="Unassembled WGS sequence"/>
</dbReference>
<accession>A0ABV2NKS5</accession>
<gene>
    <name evidence="3" type="ORF">ABIC20_004413</name>
</gene>
<dbReference type="PROSITE" id="PS51318">
    <property type="entry name" value="TAT"/>
    <property type="match status" value="1"/>
</dbReference>
<sequence>MRADLSLDRFSPTRRQALLGGAAAILTAGAGREARAAAGTVVVSNWGGDWNQRTVRFVETPLVEAQGLTVVRDLGMEPERKAKLLAERRLRRGSIDVIHLNDSDGFEMMKQDVLADLDRSRIPNYGDVVPALRKDYFVPWLYSGVVLIYNKDKIKDPPKSYAELWDKRWAGRLGLTNQLYFNYMMMSGLIQGGNLTSVETGRERLVALKELVQPRLYAAHQQLGAALATGEVDIALNYKARGLQWIGEGSPLAIQYPKEGAIAITFGAGMPKRAPNPDGAYVYLNAMLDRKAMAELAAASFYAPANGAAELSPELRARIDFSPEEREHLNFPDYAYVSKNTAEWLEWWNKTMAR</sequence>
<dbReference type="EMBL" id="JBEPNW010000002">
    <property type="protein sequence ID" value="MET3867104.1"/>
    <property type="molecule type" value="Genomic_DNA"/>
</dbReference>
<dbReference type="Pfam" id="PF13416">
    <property type="entry name" value="SBP_bac_8"/>
    <property type="match status" value="1"/>
</dbReference>
<protein>
    <submittedName>
        <fullName evidence="3">Spermidine/putrescine transport system substrate-binding protein</fullName>
    </submittedName>
</protein>
<dbReference type="InterPro" id="IPR006059">
    <property type="entry name" value="SBP"/>
</dbReference>
<keyword evidence="2" id="KW-0574">Periplasm</keyword>
<dbReference type="SUPFAM" id="SSF53850">
    <property type="entry name" value="Periplasmic binding protein-like II"/>
    <property type="match status" value="1"/>
</dbReference>
<organism evidence="3 4">
    <name type="scientific">Methylobacterium radiotolerans</name>
    <dbReference type="NCBI Taxonomy" id="31998"/>
    <lineage>
        <taxon>Bacteria</taxon>
        <taxon>Pseudomonadati</taxon>
        <taxon>Pseudomonadota</taxon>
        <taxon>Alphaproteobacteria</taxon>
        <taxon>Hyphomicrobiales</taxon>
        <taxon>Methylobacteriaceae</taxon>
        <taxon>Methylobacterium</taxon>
    </lineage>
</organism>
<evidence type="ECO:0000313" key="4">
    <source>
        <dbReference type="Proteomes" id="UP001549119"/>
    </source>
</evidence>
<dbReference type="RefSeq" id="WP_058607806.1">
    <property type="nucleotide sequence ID" value="NZ_JBEPNV010000001.1"/>
</dbReference>
<reference evidence="3 4" key="1">
    <citation type="submission" date="2024-06" db="EMBL/GenBank/DDBJ databases">
        <title>Genomics of switchgrass bacterial isolates.</title>
        <authorList>
            <person name="Shade A."/>
        </authorList>
    </citation>
    <scope>NUCLEOTIDE SEQUENCE [LARGE SCALE GENOMIC DNA]</scope>
    <source>
        <strain evidence="3 4">PvP084</strain>
    </source>
</reference>
<dbReference type="InterPro" id="IPR006311">
    <property type="entry name" value="TAT_signal"/>
</dbReference>
<evidence type="ECO:0000313" key="3">
    <source>
        <dbReference type="EMBL" id="MET3867104.1"/>
    </source>
</evidence>
<dbReference type="PANTHER" id="PTHR30006">
    <property type="entry name" value="THIAMINE-BINDING PERIPLASMIC PROTEIN-RELATED"/>
    <property type="match status" value="1"/>
</dbReference>
<dbReference type="PANTHER" id="PTHR30006:SF2">
    <property type="entry name" value="ABC TRANSPORTER SUBSTRATE-BINDING PROTEIN"/>
    <property type="match status" value="1"/>
</dbReference>
<keyword evidence="1" id="KW-0732">Signal</keyword>
<keyword evidence="4" id="KW-1185">Reference proteome</keyword>
<dbReference type="Gene3D" id="3.40.190.10">
    <property type="entry name" value="Periplasmic binding protein-like II"/>
    <property type="match status" value="2"/>
</dbReference>
<comment type="caution">
    <text evidence="3">The sequence shown here is derived from an EMBL/GenBank/DDBJ whole genome shotgun (WGS) entry which is preliminary data.</text>
</comment>
<evidence type="ECO:0000256" key="1">
    <source>
        <dbReference type="ARBA" id="ARBA00022729"/>
    </source>
</evidence>